<feature type="domain" description="CheW-like" evidence="1">
    <location>
        <begin position="18"/>
        <end position="158"/>
    </location>
</feature>
<dbReference type="SUPFAM" id="SSF50341">
    <property type="entry name" value="CheW-like"/>
    <property type="match status" value="1"/>
</dbReference>
<dbReference type="PANTHER" id="PTHR22617:SF23">
    <property type="entry name" value="CHEMOTAXIS PROTEIN CHEW"/>
    <property type="match status" value="1"/>
</dbReference>
<dbReference type="InterPro" id="IPR002545">
    <property type="entry name" value="CheW-lke_dom"/>
</dbReference>
<dbReference type="GO" id="GO:0006935">
    <property type="term" value="P:chemotaxis"/>
    <property type="evidence" value="ECO:0007669"/>
    <property type="project" value="InterPro"/>
</dbReference>
<dbReference type="GO" id="GO:0007165">
    <property type="term" value="P:signal transduction"/>
    <property type="evidence" value="ECO:0007669"/>
    <property type="project" value="InterPro"/>
</dbReference>
<dbReference type="PROSITE" id="PS50851">
    <property type="entry name" value="CHEW"/>
    <property type="match status" value="1"/>
</dbReference>
<dbReference type="InterPro" id="IPR039315">
    <property type="entry name" value="CheW"/>
</dbReference>
<organism evidence="2 3">
    <name type="scientific">Oharaeibacter diazotrophicus</name>
    <dbReference type="NCBI Taxonomy" id="1920512"/>
    <lineage>
        <taxon>Bacteria</taxon>
        <taxon>Pseudomonadati</taxon>
        <taxon>Pseudomonadota</taxon>
        <taxon>Alphaproteobacteria</taxon>
        <taxon>Hyphomicrobiales</taxon>
        <taxon>Pleomorphomonadaceae</taxon>
        <taxon>Oharaeibacter</taxon>
    </lineage>
</organism>
<dbReference type="GO" id="GO:0005829">
    <property type="term" value="C:cytosol"/>
    <property type="evidence" value="ECO:0007669"/>
    <property type="project" value="TreeGrafter"/>
</dbReference>
<name>A0A4R6R947_9HYPH</name>
<dbReference type="Gene3D" id="2.30.30.40">
    <property type="entry name" value="SH3 Domains"/>
    <property type="match status" value="1"/>
</dbReference>
<gene>
    <name evidence="2" type="ORF">EDD54_3849</name>
</gene>
<evidence type="ECO:0000313" key="2">
    <source>
        <dbReference type="EMBL" id="TDP82580.1"/>
    </source>
</evidence>
<dbReference type="PANTHER" id="PTHR22617">
    <property type="entry name" value="CHEMOTAXIS SENSOR HISTIDINE KINASE-RELATED"/>
    <property type="match status" value="1"/>
</dbReference>
<dbReference type="InterPro" id="IPR036061">
    <property type="entry name" value="CheW-like_dom_sf"/>
</dbReference>
<dbReference type="AlphaFoldDB" id="A0A4R6R947"/>
<dbReference type="Gene3D" id="2.40.50.180">
    <property type="entry name" value="CheA-289, Domain 4"/>
    <property type="match status" value="1"/>
</dbReference>
<protein>
    <submittedName>
        <fullName evidence="2">Purine-binding chemotaxis protein CheW</fullName>
    </submittedName>
</protein>
<accession>A0A4R6R947</accession>
<dbReference type="RefSeq" id="WP_126539081.1">
    <property type="nucleotide sequence ID" value="NZ_BSPM01000007.1"/>
</dbReference>
<evidence type="ECO:0000313" key="3">
    <source>
        <dbReference type="Proteomes" id="UP000294547"/>
    </source>
</evidence>
<dbReference type="Proteomes" id="UP000294547">
    <property type="component" value="Unassembled WGS sequence"/>
</dbReference>
<reference evidence="2 3" key="1">
    <citation type="submission" date="2019-03" db="EMBL/GenBank/DDBJ databases">
        <title>Genomic Encyclopedia of Type Strains, Phase IV (KMG-IV): sequencing the most valuable type-strain genomes for metagenomic binning, comparative biology and taxonomic classification.</title>
        <authorList>
            <person name="Goeker M."/>
        </authorList>
    </citation>
    <scope>NUCLEOTIDE SEQUENCE [LARGE SCALE GENOMIC DNA]</scope>
    <source>
        <strain evidence="2 3">DSM 102969</strain>
    </source>
</reference>
<dbReference type="SMART" id="SM00260">
    <property type="entry name" value="CheW"/>
    <property type="match status" value="1"/>
</dbReference>
<evidence type="ECO:0000259" key="1">
    <source>
        <dbReference type="PROSITE" id="PS50851"/>
    </source>
</evidence>
<keyword evidence="3" id="KW-1185">Reference proteome</keyword>
<sequence length="162" mass="17553">MSTEFNHGEAANDTHSDTTQYVTVVIGGQLFGLPISKVHDVFVPESMTRVPLSAPEIAGVLNLRGRIVTAIDMRRRLGLSAREGASTIMAVGIEYRGESYGLIIDEVGEVLTLPTASREANPANLDRRWAEISGGVHRLSGQLMVILDVERVLGRMLDQLAA</sequence>
<proteinExistence type="predicted"/>
<dbReference type="OrthoDB" id="9794382at2"/>
<comment type="caution">
    <text evidence="2">The sequence shown here is derived from an EMBL/GenBank/DDBJ whole genome shotgun (WGS) entry which is preliminary data.</text>
</comment>
<dbReference type="EMBL" id="SNXY01000010">
    <property type="protein sequence ID" value="TDP82580.1"/>
    <property type="molecule type" value="Genomic_DNA"/>
</dbReference>
<dbReference type="Pfam" id="PF01584">
    <property type="entry name" value="CheW"/>
    <property type="match status" value="1"/>
</dbReference>